<dbReference type="Proteomes" id="UP001162480">
    <property type="component" value="Chromosome 7"/>
</dbReference>
<feature type="compositionally biased region" description="Basic and acidic residues" evidence="1">
    <location>
        <begin position="249"/>
        <end position="259"/>
    </location>
</feature>
<feature type="compositionally biased region" description="Basic and acidic residues" evidence="1">
    <location>
        <begin position="31"/>
        <end position="42"/>
    </location>
</feature>
<feature type="region of interest" description="Disordered" evidence="1">
    <location>
        <begin position="1"/>
        <end position="264"/>
    </location>
</feature>
<evidence type="ECO:0000313" key="3">
    <source>
        <dbReference type="EMBL" id="CAI9726313.1"/>
    </source>
</evidence>
<evidence type="ECO:0000259" key="2">
    <source>
        <dbReference type="Pfam" id="PF10180"/>
    </source>
</evidence>
<feature type="compositionally biased region" description="Basic residues" evidence="1">
    <location>
        <begin position="65"/>
        <end position="74"/>
    </location>
</feature>
<proteinExistence type="predicted"/>
<feature type="compositionally biased region" description="Basic and acidic residues" evidence="1">
    <location>
        <begin position="1"/>
        <end position="17"/>
    </location>
</feature>
<feature type="compositionally biased region" description="Basic residues" evidence="1">
    <location>
        <begin position="239"/>
        <end position="248"/>
    </location>
</feature>
<reference evidence="3" key="1">
    <citation type="submission" date="2023-08" db="EMBL/GenBank/DDBJ databases">
        <authorList>
            <person name="Alioto T."/>
            <person name="Alioto T."/>
            <person name="Gomez Garrido J."/>
        </authorList>
    </citation>
    <scope>NUCLEOTIDE SEQUENCE</scope>
</reference>
<dbReference type="InterPro" id="IPR019327">
    <property type="entry name" value="WKF"/>
</dbReference>
<feature type="compositionally biased region" description="Polar residues" evidence="1">
    <location>
        <begin position="172"/>
        <end position="182"/>
    </location>
</feature>
<dbReference type="EMBL" id="OX597820">
    <property type="protein sequence ID" value="CAI9726313.1"/>
    <property type="molecule type" value="Genomic_DNA"/>
</dbReference>
<feature type="compositionally biased region" description="Polar residues" evidence="1">
    <location>
        <begin position="143"/>
        <end position="152"/>
    </location>
</feature>
<feature type="compositionally biased region" description="Low complexity" evidence="1">
    <location>
        <begin position="199"/>
        <end position="214"/>
    </location>
</feature>
<feature type="domain" description="WKF" evidence="2">
    <location>
        <begin position="273"/>
        <end position="334"/>
    </location>
</feature>
<dbReference type="PANTHER" id="PTHR22306">
    <property type="entry name" value="CHROMOSOME 7 OPEN READING FRAME 50"/>
    <property type="match status" value="1"/>
</dbReference>
<dbReference type="AlphaFoldDB" id="A0AA36B2T8"/>
<evidence type="ECO:0000256" key="1">
    <source>
        <dbReference type="SAM" id="MobiDB-lite"/>
    </source>
</evidence>
<evidence type="ECO:0000313" key="4">
    <source>
        <dbReference type="Proteomes" id="UP001162480"/>
    </source>
</evidence>
<organism evidence="3 4">
    <name type="scientific">Octopus vulgaris</name>
    <name type="common">Common octopus</name>
    <dbReference type="NCBI Taxonomy" id="6645"/>
    <lineage>
        <taxon>Eukaryota</taxon>
        <taxon>Metazoa</taxon>
        <taxon>Spiralia</taxon>
        <taxon>Lophotrochozoa</taxon>
        <taxon>Mollusca</taxon>
        <taxon>Cephalopoda</taxon>
        <taxon>Coleoidea</taxon>
        <taxon>Octopodiformes</taxon>
        <taxon>Octopoda</taxon>
        <taxon>Incirrata</taxon>
        <taxon>Octopodidae</taxon>
        <taxon>Octopus</taxon>
    </lineage>
</organism>
<accession>A0AA36B2T8</accession>
<protein>
    <recommendedName>
        <fullName evidence="2">WKF domain-containing protein</fullName>
    </recommendedName>
</protein>
<dbReference type="PANTHER" id="PTHR22306:SF2">
    <property type="entry name" value="CHROMOSOME 7 OPEN READING FRAME 50"/>
    <property type="match status" value="1"/>
</dbReference>
<sequence>MAKDKKTKTTEGCEKAEVNLNSSAVNKKPQKKEQKGPKESKVTEAPSQGKDKNVNAVPASDAEKKKKQQKKKPNGLKAEDGNTQNHVEGNVKAPKQKKSEENAAGELTKKKTQKQQKEATTPTPKTGQTNALKESGKNKKHNTSGGNVTDGSTGEEPVKKKKKHKQQKEETTPTPKTGQNNALKEPANKKKKHQKEETTTTAKAGQNNTSSASKENGKKKKSNNSGETLQNGSAGEEKKKKRSKRRKGSKADDKPKEMILGEDEATTEKKAKQFLNVWYTNKTEWNFVKARQNWLVHHMYDPEKIPDTTFQTLLKYLAGMKGRSREETKKQAQSLLDAVTKDKNALHKKIKLSGEPGLIQRTRAEQVIQIL</sequence>
<dbReference type="Pfam" id="PF10180">
    <property type="entry name" value="WKF"/>
    <property type="match status" value="1"/>
</dbReference>
<name>A0AA36B2T8_OCTVU</name>
<gene>
    <name evidence="3" type="ORF">OCTVUL_1B030469</name>
</gene>
<keyword evidence="4" id="KW-1185">Reference proteome</keyword>